<gene>
    <name evidence="7" type="ORF">E1292_30670</name>
</gene>
<feature type="domain" description="OmpA-like" evidence="6">
    <location>
        <begin position="61"/>
        <end position="185"/>
    </location>
</feature>
<evidence type="ECO:0000313" key="7">
    <source>
        <dbReference type="EMBL" id="TDC99762.1"/>
    </source>
</evidence>
<evidence type="ECO:0000256" key="1">
    <source>
        <dbReference type="ARBA" id="ARBA00004442"/>
    </source>
</evidence>
<evidence type="ECO:0000256" key="4">
    <source>
        <dbReference type="PROSITE-ProRule" id="PRU00473"/>
    </source>
</evidence>
<dbReference type="Gene3D" id="3.30.1330.60">
    <property type="entry name" value="OmpA-like domain"/>
    <property type="match status" value="1"/>
</dbReference>
<dbReference type="InterPro" id="IPR006665">
    <property type="entry name" value="OmpA-like"/>
</dbReference>
<dbReference type="InterPro" id="IPR006664">
    <property type="entry name" value="OMP_bac"/>
</dbReference>
<evidence type="ECO:0000256" key="5">
    <source>
        <dbReference type="SAM" id="MobiDB-lite"/>
    </source>
</evidence>
<keyword evidence="8" id="KW-1185">Reference proteome</keyword>
<sequence length="285" mass="31010">MSGTPSRRLSGWERLPHGDGLPFLPDLEAQSPAVTGQDDDRQVHDLATIVLRDAVQHETGVCTRICSSCASSGVGMRQSMYSSASTTSWPARETRERADPAKPPITIEGHTDSKGGDSYNQDLSVERAEAVRDHLAGRLGSGYTYEATGKVESEPIAKNEKPDGSDNLEGRARNRRVEISYQIKEEKPDVTVTTGPSDARGSTRPPAPLRAEPGPVAGSLAWRSGGDRLRVDFHPFRRDGAYLVATFDVVSEGDAALTAIAPSSRRRTSARSSSWTRRRRRAITR</sequence>
<dbReference type="PANTHER" id="PTHR30329:SF21">
    <property type="entry name" value="LIPOPROTEIN YIAD-RELATED"/>
    <property type="match status" value="1"/>
</dbReference>
<dbReference type="AlphaFoldDB" id="A0A4R4VB96"/>
<evidence type="ECO:0000256" key="2">
    <source>
        <dbReference type="ARBA" id="ARBA00023136"/>
    </source>
</evidence>
<dbReference type="PRINTS" id="PR01021">
    <property type="entry name" value="OMPADOMAIN"/>
</dbReference>
<dbReference type="SUPFAM" id="SSF103088">
    <property type="entry name" value="OmpA-like"/>
    <property type="match status" value="1"/>
</dbReference>
<dbReference type="PROSITE" id="PS51123">
    <property type="entry name" value="OMPA_2"/>
    <property type="match status" value="1"/>
</dbReference>
<dbReference type="GO" id="GO:0009279">
    <property type="term" value="C:cell outer membrane"/>
    <property type="evidence" value="ECO:0007669"/>
    <property type="project" value="UniProtKB-SubCell"/>
</dbReference>
<feature type="region of interest" description="Disordered" evidence="5">
    <location>
        <begin position="150"/>
        <end position="220"/>
    </location>
</feature>
<comment type="subcellular location">
    <subcellularLocation>
        <location evidence="1">Cell outer membrane</location>
    </subcellularLocation>
</comment>
<feature type="region of interest" description="Disordered" evidence="5">
    <location>
        <begin position="1"/>
        <end position="39"/>
    </location>
</feature>
<evidence type="ECO:0000259" key="6">
    <source>
        <dbReference type="PROSITE" id="PS51123"/>
    </source>
</evidence>
<dbReference type="Proteomes" id="UP000295258">
    <property type="component" value="Unassembled WGS sequence"/>
</dbReference>
<feature type="compositionally biased region" description="Basic residues" evidence="5">
    <location>
        <begin position="276"/>
        <end position="285"/>
    </location>
</feature>
<evidence type="ECO:0000313" key="8">
    <source>
        <dbReference type="Proteomes" id="UP000295258"/>
    </source>
</evidence>
<dbReference type="EMBL" id="SMKO01000106">
    <property type="protein sequence ID" value="TDC99762.1"/>
    <property type="molecule type" value="Genomic_DNA"/>
</dbReference>
<dbReference type="InterPro" id="IPR050330">
    <property type="entry name" value="Bact_OuterMem_StrucFunc"/>
</dbReference>
<feature type="region of interest" description="Disordered" evidence="5">
    <location>
        <begin position="84"/>
        <end position="120"/>
    </location>
</feature>
<keyword evidence="2 4" id="KW-0472">Membrane</keyword>
<dbReference type="PANTHER" id="PTHR30329">
    <property type="entry name" value="STATOR ELEMENT OF FLAGELLAR MOTOR COMPLEX"/>
    <property type="match status" value="1"/>
</dbReference>
<proteinExistence type="predicted"/>
<reference evidence="7 8" key="1">
    <citation type="submission" date="2019-03" db="EMBL/GenBank/DDBJ databases">
        <title>Draft genome sequences of novel Actinobacteria.</title>
        <authorList>
            <person name="Sahin N."/>
            <person name="Ay H."/>
            <person name="Saygin H."/>
        </authorList>
    </citation>
    <scope>NUCLEOTIDE SEQUENCE [LARGE SCALE GENOMIC DNA]</scope>
    <source>
        <strain evidence="7 8">KC310</strain>
    </source>
</reference>
<protein>
    <submittedName>
        <fullName evidence="7">OmpA family protein</fullName>
    </submittedName>
</protein>
<name>A0A4R4VB96_9ACTN</name>
<accession>A0A4R4VB96</accession>
<keyword evidence="3" id="KW-0998">Cell outer membrane</keyword>
<dbReference type="CDD" id="cd07185">
    <property type="entry name" value="OmpA_C-like"/>
    <property type="match status" value="1"/>
</dbReference>
<comment type="caution">
    <text evidence="7">The sequence shown here is derived from an EMBL/GenBank/DDBJ whole genome shotgun (WGS) entry which is preliminary data.</text>
</comment>
<feature type="compositionally biased region" description="Basic and acidic residues" evidence="5">
    <location>
        <begin position="150"/>
        <end position="189"/>
    </location>
</feature>
<dbReference type="InterPro" id="IPR036737">
    <property type="entry name" value="OmpA-like_sf"/>
</dbReference>
<feature type="region of interest" description="Disordered" evidence="5">
    <location>
        <begin position="262"/>
        <end position="285"/>
    </location>
</feature>
<dbReference type="Pfam" id="PF00691">
    <property type="entry name" value="OmpA"/>
    <property type="match status" value="1"/>
</dbReference>
<evidence type="ECO:0000256" key="3">
    <source>
        <dbReference type="ARBA" id="ARBA00023237"/>
    </source>
</evidence>
<organism evidence="7 8">
    <name type="scientific">Nonomuraea deserti</name>
    <dbReference type="NCBI Taxonomy" id="1848322"/>
    <lineage>
        <taxon>Bacteria</taxon>
        <taxon>Bacillati</taxon>
        <taxon>Actinomycetota</taxon>
        <taxon>Actinomycetes</taxon>
        <taxon>Streptosporangiales</taxon>
        <taxon>Streptosporangiaceae</taxon>
        <taxon>Nonomuraea</taxon>
    </lineage>
</organism>